<dbReference type="Proteomes" id="UP001328107">
    <property type="component" value="Unassembled WGS sequence"/>
</dbReference>
<gene>
    <name evidence="2" type="ORF">PMAYCL1PPCAC_04716</name>
</gene>
<evidence type="ECO:0000313" key="3">
    <source>
        <dbReference type="Proteomes" id="UP001328107"/>
    </source>
</evidence>
<feature type="compositionally biased region" description="Polar residues" evidence="1">
    <location>
        <begin position="146"/>
        <end position="157"/>
    </location>
</feature>
<accession>A0AAN5CB05</accession>
<proteinExistence type="predicted"/>
<comment type="caution">
    <text evidence="2">The sequence shown here is derived from an EMBL/GenBank/DDBJ whole genome shotgun (WGS) entry which is preliminary data.</text>
</comment>
<keyword evidence="3" id="KW-1185">Reference proteome</keyword>
<feature type="region of interest" description="Disordered" evidence="1">
    <location>
        <begin position="465"/>
        <end position="484"/>
    </location>
</feature>
<sequence length="581" mass="64974">SNQCSEVMDRFHQAITAAKSANYEVHGLIGDEIAQVAERLVSLSDAVYSKWSIAWTQRQGGKSIRYVQENAVAACRRLEDAMGALIVLFTARIRDGEMANRMLVSTLSNEGRYQHGLGPPHQRRIPTQGPAHTHYQDATPGPSRELFTSETPPNSTAPMKDEIKQEPMEIKEEPIDEEYADVKLEPEADMFCYTTGDSRPRTIGTPQELPIETPVPRSPVKRVAVTGSIRVNRDGLAPIGSADSTGNHILVPILTSPPKDTSSRAINAQPKVVHKTCNLCKAKTYQWIPAPMNHIQRDNFLRDIIAHSDVERKILRELREHISTQAYFCAHHHADYLVNDPQEVERERKMQQACAVPTSFKPKYNRDVLNANYATGIVKVLKNNSNKPMTGPRCDLCVTPEHPSILSPKNMNIADSFFRKLINISHAATLIMDKSIEDEVRLNICRRHIPKPEEQKKQPVFGEPAVKKIPNNMPFSKKRPATDAPAQPAFNLVKATDRLVKQRINSPYIVRRAVPVPELISGRPSILRKPQVHVVPKTVCKVRKLAEHAPPLLNQSPPLFDSSVKPDAVVKEEQHVAGTSQ</sequence>
<organism evidence="2 3">
    <name type="scientific">Pristionchus mayeri</name>
    <dbReference type="NCBI Taxonomy" id="1317129"/>
    <lineage>
        <taxon>Eukaryota</taxon>
        <taxon>Metazoa</taxon>
        <taxon>Ecdysozoa</taxon>
        <taxon>Nematoda</taxon>
        <taxon>Chromadorea</taxon>
        <taxon>Rhabditida</taxon>
        <taxon>Rhabditina</taxon>
        <taxon>Diplogasteromorpha</taxon>
        <taxon>Diplogasteroidea</taxon>
        <taxon>Neodiplogasteridae</taxon>
        <taxon>Pristionchus</taxon>
    </lineage>
</organism>
<reference evidence="3" key="1">
    <citation type="submission" date="2022-10" db="EMBL/GenBank/DDBJ databases">
        <title>Genome assembly of Pristionchus species.</title>
        <authorList>
            <person name="Yoshida K."/>
            <person name="Sommer R.J."/>
        </authorList>
    </citation>
    <scope>NUCLEOTIDE SEQUENCE [LARGE SCALE GENOMIC DNA]</scope>
    <source>
        <strain evidence="3">RS5460</strain>
    </source>
</reference>
<dbReference type="AlphaFoldDB" id="A0AAN5CB05"/>
<evidence type="ECO:0000313" key="2">
    <source>
        <dbReference type="EMBL" id="GMR34521.1"/>
    </source>
</evidence>
<dbReference type="EMBL" id="BTRK01000002">
    <property type="protein sequence ID" value="GMR34521.1"/>
    <property type="molecule type" value="Genomic_DNA"/>
</dbReference>
<name>A0AAN5CB05_9BILA</name>
<feature type="region of interest" description="Disordered" evidence="1">
    <location>
        <begin position="116"/>
        <end position="160"/>
    </location>
</feature>
<protein>
    <submittedName>
        <fullName evidence="2">Uncharacterized protein</fullName>
    </submittedName>
</protein>
<evidence type="ECO:0000256" key="1">
    <source>
        <dbReference type="SAM" id="MobiDB-lite"/>
    </source>
</evidence>
<feature type="non-terminal residue" evidence="2">
    <location>
        <position position="1"/>
    </location>
</feature>